<sequence length="43" mass="4849">TQDGFDRNRGFSYWLGSREGSLDLDIPDLQRTSTEGKEAPETC</sequence>
<reference evidence="1" key="2">
    <citation type="submission" date="2016-06" db="EMBL/GenBank/DDBJ databases">
        <title>The genome of a short-lived fish provides insights into sex chromosome evolution and the genetic control of aging.</title>
        <authorList>
            <person name="Reichwald K."/>
            <person name="Felder M."/>
            <person name="Petzold A."/>
            <person name="Koch P."/>
            <person name="Groth M."/>
            <person name="Platzer M."/>
        </authorList>
    </citation>
    <scope>NUCLEOTIDE SEQUENCE</scope>
    <source>
        <tissue evidence="1">Brain</tissue>
    </source>
</reference>
<dbReference type="AlphaFoldDB" id="A0A1A8S5T2"/>
<feature type="non-terminal residue" evidence="1">
    <location>
        <position position="1"/>
    </location>
</feature>
<proteinExistence type="predicted"/>
<gene>
    <name evidence="1" type="primary">Nfu_g_1_014168</name>
</gene>
<evidence type="ECO:0000313" key="1">
    <source>
        <dbReference type="EMBL" id="SBS12938.1"/>
    </source>
</evidence>
<dbReference type="EMBL" id="HAEH01021820">
    <property type="protein sequence ID" value="SBS12938.1"/>
    <property type="molecule type" value="Transcribed_RNA"/>
</dbReference>
<name>A0A1A8S5T2_9TELE</name>
<reference evidence="1" key="1">
    <citation type="submission" date="2016-05" db="EMBL/GenBank/DDBJ databases">
        <authorList>
            <person name="Lavstsen T."/>
            <person name="Jespersen J.S."/>
        </authorList>
    </citation>
    <scope>NUCLEOTIDE SEQUENCE</scope>
    <source>
        <tissue evidence="1">Brain</tissue>
    </source>
</reference>
<organism evidence="1">
    <name type="scientific">Nothobranchius rachovii</name>
    <name type="common">bluefin notho</name>
    <dbReference type="NCBI Taxonomy" id="451742"/>
    <lineage>
        <taxon>Eukaryota</taxon>
        <taxon>Metazoa</taxon>
        <taxon>Chordata</taxon>
        <taxon>Craniata</taxon>
        <taxon>Vertebrata</taxon>
        <taxon>Euteleostomi</taxon>
        <taxon>Actinopterygii</taxon>
        <taxon>Neopterygii</taxon>
        <taxon>Teleostei</taxon>
        <taxon>Neoteleostei</taxon>
        <taxon>Acanthomorphata</taxon>
        <taxon>Ovalentaria</taxon>
        <taxon>Atherinomorphae</taxon>
        <taxon>Cyprinodontiformes</taxon>
        <taxon>Nothobranchiidae</taxon>
        <taxon>Nothobranchius</taxon>
    </lineage>
</organism>
<accession>A0A1A8S5T2</accession>
<protein>
    <submittedName>
        <fullName evidence="1">Uncharacterized protein</fullName>
    </submittedName>
</protein>